<dbReference type="Proteomes" id="UP000190683">
    <property type="component" value="Unassembled WGS sequence"/>
</dbReference>
<evidence type="ECO:0000256" key="1">
    <source>
        <dbReference type="SAM" id="SignalP"/>
    </source>
</evidence>
<dbReference type="EMBL" id="MUYV01000001">
    <property type="protein sequence ID" value="OOS26558.1"/>
    <property type="molecule type" value="Genomic_DNA"/>
</dbReference>
<comment type="caution">
    <text evidence="2">The sequence shown here is derived from an EMBL/GenBank/DDBJ whole genome shotgun (WGS) entry which is preliminary data.</text>
</comment>
<keyword evidence="3" id="KW-1185">Reference proteome</keyword>
<reference evidence="2 3" key="1">
    <citation type="submission" date="2017-02" db="EMBL/GenBank/DDBJ databases">
        <title>Draft genome sequence of Moraxella porci CCUG 54912T type strain.</title>
        <authorList>
            <person name="Salva-Serra F."/>
            <person name="Engstrom-Jakobsson H."/>
            <person name="Thorell K."/>
            <person name="Jaen-Luchoro D."/>
            <person name="Gonzales-Siles L."/>
            <person name="Karlsson R."/>
            <person name="Yazdan S."/>
            <person name="Boulund F."/>
            <person name="Johnning A."/>
            <person name="Engstrand L."/>
            <person name="Kristiansson E."/>
            <person name="Moore E."/>
        </authorList>
    </citation>
    <scope>NUCLEOTIDE SEQUENCE [LARGE SCALE GENOMIC DNA]</scope>
    <source>
        <strain evidence="2 3">CCUG 54912</strain>
    </source>
</reference>
<dbReference type="STRING" id="573983.B0681_01380"/>
<evidence type="ECO:0000313" key="3">
    <source>
        <dbReference type="Proteomes" id="UP000190683"/>
    </source>
</evidence>
<sequence length="169" mass="19028">MKTLPLLSALLGLAIAVETSANTTEPLIGKWSCSYIAKTELTYGTGSDTLTFSSDGTGYGISNYFEWFNGVALESSEFKYHFNWILKGDKLHYTQVISDGLEENKAEMMPGEYVQNEELANDMIQSMMAEPSVIKFHNADVYENVVDDPEMIYKDLCVRYYEPVEGEVQ</sequence>
<keyword evidence="1" id="KW-0732">Signal</keyword>
<evidence type="ECO:0000313" key="2">
    <source>
        <dbReference type="EMBL" id="OOS26558.1"/>
    </source>
</evidence>
<name>A0A1T0CW26_9GAMM</name>
<feature type="signal peptide" evidence="1">
    <location>
        <begin position="1"/>
        <end position="21"/>
    </location>
</feature>
<proteinExistence type="predicted"/>
<protein>
    <recommendedName>
        <fullName evidence="4">Lipocalin-like domain-containing protein</fullName>
    </recommendedName>
</protein>
<accession>A0A1T0CW26</accession>
<organism evidence="2 3">
    <name type="scientific">Moraxella porci DSM 25326</name>
    <dbReference type="NCBI Taxonomy" id="573983"/>
    <lineage>
        <taxon>Bacteria</taxon>
        <taxon>Pseudomonadati</taxon>
        <taxon>Pseudomonadota</taxon>
        <taxon>Gammaproteobacteria</taxon>
        <taxon>Moraxellales</taxon>
        <taxon>Moraxellaceae</taxon>
        <taxon>Moraxella</taxon>
    </lineage>
</organism>
<dbReference type="RefSeq" id="WP_078316949.1">
    <property type="nucleotide sequence ID" value="NZ_MUYV01000001.1"/>
</dbReference>
<evidence type="ECO:0008006" key="4">
    <source>
        <dbReference type="Google" id="ProtNLM"/>
    </source>
</evidence>
<gene>
    <name evidence="2" type="ORF">B0681_01380</name>
</gene>
<dbReference type="AlphaFoldDB" id="A0A1T0CW26"/>
<feature type="chain" id="PRO_5012323286" description="Lipocalin-like domain-containing protein" evidence="1">
    <location>
        <begin position="22"/>
        <end position="169"/>
    </location>
</feature>